<dbReference type="Pfam" id="PF20463">
    <property type="entry name" value="PDH_C"/>
    <property type="match status" value="1"/>
</dbReference>
<keyword evidence="1" id="KW-0560">Oxidoreductase</keyword>
<evidence type="ECO:0000313" key="3">
    <source>
        <dbReference type="EMBL" id="GJM61616.1"/>
    </source>
</evidence>
<keyword evidence="4" id="KW-1185">Reference proteome</keyword>
<dbReference type="AlphaFoldDB" id="A0AAN5ALN5"/>
<dbReference type="InterPro" id="IPR008927">
    <property type="entry name" value="6-PGluconate_DH-like_C_sf"/>
</dbReference>
<dbReference type="PANTHER" id="PTHR21363:SF0">
    <property type="entry name" value="PREPHENATE DEHYDROGENASE [NADP(+)]"/>
    <property type="match status" value="1"/>
</dbReference>
<dbReference type="SUPFAM" id="SSF48179">
    <property type="entry name" value="6-phosphogluconate dehydrogenase C-terminal domain-like"/>
    <property type="match status" value="1"/>
</dbReference>
<dbReference type="SUPFAM" id="SSF51735">
    <property type="entry name" value="NAD(P)-binding Rossmann-fold domains"/>
    <property type="match status" value="1"/>
</dbReference>
<dbReference type="RefSeq" id="WP_053405627.1">
    <property type="nucleotide sequence ID" value="NZ_BQKE01000001.1"/>
</dbReference>
<feature type="domain" description="Prephenate/arogenate dehydrogenase" evidence="2">
    <location>
        <begin position="1"/>
        <end position="286"/>
    </location>
</feature>
<gene>
    <name evidence="3" type="ORF">PEDI_21680</name>
</gene>
<dbReference type="InterPro" id="IPR046825">
    <property type="entry name" value="PDH_C"/>
</dbReference>
<dbReference type="EMBL" id="BQKE01000001">
    <property type="protein sequence ID" value="GJM61616.1"/>
    <property type="molecule type" value="Genomic_DNA"/>
</dbReference>
<dbReference type="GO" id="GO:0008977">
    <property type="term" value="F:prephenate dehydrogenase (NAD+) activity"/>
    <property type="evidence" value="ECO:0007669"/>
    <property type="project" value="InterPro"/>
</dbReference>
<dbReference type="GO" id="GO:0006571">
    <property type="term" value="P:tyrosine biosynthetic process"/>
    <property type="evidence" value="ECO:0007669"/>
    <property type="project" value="InterPro"/>
</dbReference>
<protein>
    <submittedName>
        <fullName evidence="3">Prephenate dehydrogenase</fullName>
    </submittedName>
</protein>
<dbReference type="PROSITE" id="PS51176">
    <property type="entry name" value="PDH_ADH"/>
    <property type="match status" value="1"/>
</dbReference>
<name>A0AAN5ALN5_9BACT</name>
<dbReference type="Pfam" id="PF02153">
    <property type="entry name" value="PDH_N"/>
    <property type="match status" value="1"/>
</dbReference>
<dbReference type="InterPro" id="IPR046826">
    <property type="entry name" value="PDH_N"/>
</dbReference>
<dbReference type="NCBIfam" id="NF006307">
    <property type="entry name" value="PRK08507.1"/>
    <property type="match status" value="1"/>
</dbReference>
<dbReference type="GO" id="GO:0004665">
    <property type="term" value="F:prephenate dehydrogenase (NADP+) activity"/>
    <property type="evidence" value="ECO:0007669"/>
    <property type="project" value="InterPro"/>
</dbReference>
<dbReference type="GO" id="GO:0070403">
    <property type="term" value="F:NAD+ binding"/>
    <property type="evidence" value="ECO:0007669"/>
    <property type="project" value="InterPro"/>
</dbReference>
<dbReference type="InterPro" id="IPR036291">
    <property type="entry name" value="NAD(P)-bd_dom_sf"/>
</dbReference>
<dbReference type="FunFam" id="3.40.50.720:FF:000208">
    <property type="entry name" value="Prephenate dehydrogenase"/>
    <property type="match status" value="1"/>
</dbReference>
<dbReference type="InterPro" id="IPR003099">
    <property type="entry name" value="Prephen_DH"/>
</dbReference>
<dbReference type="InterPro" id="IPR050812">
    <property type="entry name" value="Preph/Arog_dehydrog"/>
</dbReference>
<evidence type="ECO:0000256" key="1">
    <source>
        <dbReference type="ARBA" id="ARBA00023002"/>
    </source>
</evidence>
<reference evidence="3 4" key="1">
    <citation type="submission" date="2021-12" db="EMBL/GenBank/DDBJ databases">
        <title>Genome sequencing of bacteria with rrn-lacking chromosome and rrn-plasmid.</title>
        <authorList>
            <person name="Anda M."/>
            <person name="Iwasaki W."/>
        </authorList>
    </citation>
    <scope>NUCLEOTIDE SEQUENCE [LARGE SCALE GENOMIC DNA]</scope>
    <source>
        <strain evidence="3 4">NBRC 15940</strain>
    </source>
</reference>
<dbReference type="Gene3D" id="1.10.3660.10">
    <property type="entry name" value="6-phosphogluconate dehydrogenase C-terminal like domain"/>
    <property type="match status" value="1"/>
</dbReference>
<comment type="caution">
    <text evidence="3">The sequence shown here is derived from an EMBL/GenBank/DDBJ whole genome shotgun (WGS) entry which is preliminary data.</text>
</comment>
<dbReference type="Proteomes" id="UP001310022">
    <property type="component" value="Unassembled WGS sequence"/>
</dbReference>
<accession>A0AAN5ALN5</accession>
<dbReference type="Gene3D" id="3.40.50.720">
    <property type="entry name" value="NAD(P)-binding Rossmann-like Domain"/>
    <property type="match status" value="1"/>
</dbReference>
<sequence length="286" mass="31335">MKICVIGLGLLGGSFALSVKDALDEVEILGVDINPGHSQKALELGIIDKVMTLEEAVPQSSIAVLATPVNIIEKQILTVLDLISPTGVVIDLGSTKENICLAADDHPQRLRYVATHPIAGTENSGPESAFKGLFRNKSMIICDRQKSDPLAYHMIKSIFKDMGMRVSYMNSIEHDKHIAYVSHLSHISSFALGATVLDMEKNEKNIFAMAGSGFSSTVRLAKSSPEMWAPIFEQNADNISLALGSYIEHLQDFKQIIDNKDMIGSTKIMKRVNDIRRVLKGIDIKS</sequence>
<evidence type="ECO:0000259" key="2">
    <source>
        <dbReference type="PROSITE" id="PS51176"/>
    </source>
</evidence>
<evidence type="ECO:0000313" key="4">
    <source>
        <dbReference type="Proteomes" id="UP001310022"/>
    </source>
</evidence>
<dbReference type="PANTHER" id="PTHR21363">
    <property type="entry name" value="PREPHENATE DEHYDROGENASE"/>
    <property type="match status" value="1"/>
</dbReference>
<proteinExistence type="predicted"/>
<organism evidence="3 4">
    <name type="scientific">Persicobacter diffluens</name>
    <dbReference type="NCBI Taxonomy" id="981"/>
    <lineage>
        <taxon>Bacteria</taxon>
        <taxon>Pseudomonadati</taxon>
        <taxon>Bacteroidota</taxon>
        <taxon>Cytophagia</taxon>
        <taxon>Cytophagales</taxon>
        <taxon>Persicobacteraceae</taxon>
        <taxon>Persicobacter</taxon>
    </lineage>
</organism>